<reference evidence="2 3" key="1">
    <citation type="journal article" date="2016" name="Nat. Commun.">
        <title>Thousands of microbial genomes shed light on interconnected biogeochemical processes in an aquifer system.</title>
        <authorList>
            <person name="Anantharaman K."/>
            <person name="Brown C.T."/>
            <person name="Hug L.A."/>
            <person name="Sharon I."/>
            <person name="Castelle C.J."/>
            <person name="Probst A.J."/>
            <person name="Thomas B.C."/>
            <person name="Singh A."/>
            <person name="Wilkins M.J."/>
            <person name="Karaoz U."/>
            <person name="Brodie E.L."/>
            <person name="Williams K.H."/>
            <person name="Hubbard S.S."/>
            <person name="Banfield J.F."/>
        </authorList>
    </citation>
    <scope>NUCLEOTIDE SEQUENCE [LARGE SCALE GENOMIC DNA]</scope>
</reference>
<dbReference type="Proteomes" id="UP000176593">
    <property type="component" value="Unassembled WGS sequence"/>
</dbReference>
<evidence type="ECO:0000313" key="2">
    <source>
        <dbReference type="EMBL" id="OGL86751.1"/>
    </source>
</evidence>
<accession>A0A1F7V8H8</accession>
<organism evidence="2 3">
    <name type="scientific">Candidatus Uhrbacteria bacterium RIFCSPLOWO2_02_FULL_48_18</name>
    <dbReference type="NCBI Taxonomy" id="1802408"/>
    <lineage>
        <taxon>Bacteria</taxon>
        <taxon>Candidatus Uhriibacteriota</taxon>
    </lineage>
</organism>
<protein>
    <submittedName>
        <fullName evidence="2">Uncharacterized protein</fullName>
    </submittedName>
</protein>
<keyword evidence="1" id="KW-0472">Membrane</keyword>
<keyword evidence="1" id="KW-1133">Transmembrane helix</keyword>
<proteinExistence type="predicted"/>
<dbReference type="EMBL" id="MGEQ01000007">
    <property type="protein sequence ID" value="OGL86751.1"/>
    <property type="molecule type" value="Genomic_DNA"/>
</dbReference>
<evidence type="ECO:0000256" key="1">
    <source>
        <dbReference type="SAM" id="Phobius"/>
    </source>
</evidence>
<comment type="caution">
    <text evidence="2">The sequence shown here is derived from an EMBL/GenBank/DDBJ whole genome shotgun (WGS) entry which is preliminary data.</text>
</comment>
<sequence>MNKKDYLAKTAQKIRIVFYVLLLITVYEIFYWLNHGGSLSFILVALAGAVTFFSYTLMKFFEDMRDDIE</sequence>
<gene>
    <name evidence="2" type="ORF">A3I41_05500</name>
</gene>
<name>A0A1F7V8H8_9BACT</name>
<evidence type="ECO:0000313" key="3">
    <source>
        <dbReference type="Proteomes" id="UP000176593"/>
    </source>
</evidence>
<dbReference type="AlphaFoldDB" id="A0A1F7V8H8"/>
<keyword evidence="1" id="KW-0812">Transmembrane</keyword>
<feature type="transmembrane region" description="Helical" evidence="1">
    <location>
        <begin position="39"/>
        <end position="58"/>
    </location>
</feature>
<feature type="transmembrane region" description="Helical" evidence="1">
    <location>
        <begin position="16"/>
        <end position="33"/>
    </location>
</feature>